<dbReference type="SMART" id="SM00267">
    <property type="entry name" value="GGDEF"/>
    <property type="match status" value="1"/>
</dbReference>
<evidence type="ECO:0000256" key="1">
    <source>
        <dbReference type="SAM" id="Phobius"/>
    </source>
</evidence>
<protein>
    <submittedName>
        <fullName evidence="4">Bifunctional diguanylate cyclase/phosphodiesterase</fullName>
    </submittedName>
</protein>
<organism evidence="4 5">
    <name type="scientific">Shinella pollutisoli</name>
    <dbReference type="NCBI Taxonomy" id="2250594"/>
    <lineage>
        <taxon>Bacteria</taxon>
        <taxon>Pseudomonadati</taxon>
        <taxon>Pseudomonadota</taxon>
        <taxon>Alphaproteobacteria</taxon>
        <taxon>Hyphomicrobiales</taxon>
        <taxon>Rhizobiaceae</taxon>
        <taxon>Shinella</taxon>
    </lineage>
</organism>
<dbReference type="Gene3D" id="3.20.20.450">
    <property type="entry name" value="EAL domain"/>
    <property type="match status" value="1"/>
</dbReference>
<accession>A0ABV7DMU7</accession>
<dbReference type="CDD" id="cd01948">
    <property type="entry name" value="EAL"/>
    <property type="match status" value="1"/>
</dbReference>
<keyword evidence="1" id="KW-1133">Transmembrane helix</keyword>
<gene>
    <name evidence="4" type="ORF">ACFOHH_20955</name>
</gene>
<dbReference type="PANTHER" id="PTHR44757">
    <property type="entry name" value="DIGUANYLATE CYCLASE DGCP"/>
    <property type="match status" value="1"/>
</dbReference>
<feature type="domain" description="EAL" evidence="2">
    <location>
        <begin position="269"/>
        <end position="519"/>
    </location>
</feature>
<evidence type="ECO:0000259" key="3">
    <source>
        <dbReference type="PROSITE" id="PS50887"/>
    </source>
</evidence>
<dbReference type="CDD" id="cd01949">
    <property type="entry name" value="GGDEF"/>
    <property type="match status" value="1"/>
</dbReference>
<dbReference type="SUPFAM" id="SSF141868">
    <property type="entry name" value="EAL domain-like"/>
    <property type="match status" value="1"/>
</dbReference>
<feature type="transmembrane region" description="Helical" evidence="1">
    <location>
        <begin position="47"/>
        <end position="67"/>
    </location>
</feature>
<dbReference type="InterPro" id="IPR001633">
    <property type="entry name" value="EAL_dom"/>
</dbReference>
<dbReference type="Pfam" id="PF00563">
    <property type="entry name" value="EAL"/>
    <property type="match status" value="1"/>
</dbReference>
<comment type="caution">
    <text evidence="4">The sequence shown here is derived from an EMBL/GenBank/DDBJ whole genome shotgun (WGS) entry which is preliminary data.</text>
</comment>
<dbReference type="InterPro" id="IPR052155">
    <property type="entry name" value="Biofilm_reg_signaling"/>
</dbReference>
<dbReference type="EMBL" id="JBHRSP010000037">
    <property type="protein sequence ID" value="MFC3075593.1"/>
    <property type="molecule type" value="Genomic_DNA"/>
</dbReference>
<keyword evidence="1" id="KW-0472">Membrane</keyword>
<dbReference type="PANTHER" id="PTHR44757:SF2">
    <property type="entry name" value="BIOFILM ARCHITECTURE MAINTENANCE PROTEIN MBAA"/>
    <property type="match status" value="1"/>
</dbReference>
<reference evidence="5" key="1">
    <citation type="journal article" date="2019" name="Int. J. Syst. Evol. Microbiol.">
        <title>The Global Catalogue of Microorganisms (GCM) 10K type strain sequencing project: providing services to taxonomists for standard genome sequencing and annotation.</title>
        <authorList>
            <consortium name="The Broad Institute Genomics Platform"/>
            <consortium name="The Broad Institute Genome Sequencing Center for Infectious Disease"/>
            <person name="Wu L."/>
            <person name="Ma J."/>
        </authorList>
    </citation>
    <scope>NUCLEOTIDE SEQUENCE [LARGE SCALE GENOMIC DNA]</scope>
    <source>
        <strain evidence="5">KCTC 52677</strain>
    </source>
</reference>
<name>A0ABV7DMU7_9HYPH</name>
<dbReference type="InterPro" id="IPR000160">
    <property type="entry name" value="GGDEF_dom"/>
</dbReference>
<feature type="domain" description="GGDEF" evidence="3">
    <location>
        <begin position="127"/>
        <end position="260"/>
    </location>
</feature>
<evidence type="ECO:0000313" key="5">
    <source>
        <dbReference type="Proteomes" id="UP001595377"/>
    </source>
</evidence>
<proteinExistence type="predicted"/>
<dbReference type="NCBIfam" id="TIGR00254">
    <property type="entry name" value="GGDEF"/>
    <property type="match status" value="1"/>
</dbReference>
<dbReference type="Proteomes" id="UP001595377">
    <property type="component" value="Unassembled WGS sequence"/>
</dbReference>
<keyword evidence="1" id="KW-0812">Transmembrane</keyword>
<dbReference type="Pfam" id="PF00990">
    <property type="entry name" value="GGDEF"/>
    <property type="match status" value="1"/>
</dbReference>
<evidence type="ECO:0000259" key="2">
    <source>
        <dbReference type="PROSITE" id="PS50883"/>
    </source>
</evidence>
<dbReference type="InterPro" id="IPR043128">
    <property type="entry name" value="Rev_trsase/Diguanyl_cyclase"/>
</dbReference>
<dbReference type="InterPro" id="IPR035919">
    <property type="entry name" value="EAL_sf"/>
</dbReference>
<dbReference type="PROSITE" id="PS50887">
    <property type="entry name" value="GGDEF"/>
    <property type="match status" value="1"/>
</dbReference>
<dbReference type="SUPFAM" id="SSF55073">
    <property type="entry name" value="Nucleotide cyclase"/>
    <property type="match status" value="1"/>
</dbReference>
<dbReference type="Gene3D" id="3.30.70.270">
    <property type="match status" value="1"/>
</dbReference>
<dbReference type="SMART" id="SM00052">
    <property type="entry name" value="EAL"/>
    <property type="match status" value="1"/>
</dbReference>
<keyword evidence="5" id="KW-1185">Reference proteome</keyword>
<sequence length="524" mass="56913">MMLTTLLPKIEQRYAVAGTIFGSFLPTICLAADTLLSEPSGASLFGLSAPTATALALMPVFFGVGFYQIGRSKAQLLAELYHRRRTEARLRHDACHDRLTGLANRFCLERDIQAVVDAGAAQGAGDIWPALLLLDLDRFKYVNDSLGHGAGDELLAAIAARLLAALTPTARVYRLGGDEFVVTVADCPSPGKVEDVCRTICALFDEPFDLRSGRVSSGCSIGVTFMNASDASMSELLKRADFALYEAKEAPGSSFRFFDAALADEARMRAEIEHDLARAVAAGEFHLEYQPIVSVEDRTVHAFEALLRWMHPERGLIMPERFIPAAERTGLVLALGNWAVREACLAAARWPVPAGVAVNVVGDQFKDRDFVDYVKACLAEAGLAPERLTIEVTESIFSVDEAVIRDSLGELRRHGVRVALDDFGTGFSSINNLRALPIDQLKIDRSFARAMMENKRDADLVEIILKLGQTFGVTTTVEGIESEGQLDFVRARGACEAQGYLISEPLPAAAVAGFLTRGRTRLSA</sequence>
<dbReference type="PROSITE" id="PS50883">
    <property type="entry name" value="EAL"/>
    <property type="match status" value="1"/>
</dbReference>
<evidence type="ECO:0000313" key="4">
    <source>
        <dbReference type="EMBL" id="MFC3075593.1"/>
    </source>
</evidence>
<dbReference type="InterPro" id="IPR029787">
    <property type="entry name" value="Nucleotide_cyclase"/>
</dbReference>